<dbReference type="PROSITE" id="PS00141">
    <property type="entry name" value="ASP_PROTEASE"/>
    <property type="match status" value="1"/>
</dbReference>
<evidence type="ECO:0000313" key="1">
    <source>
        <dbReference type="EMBL" id="MDM8563697.1"/>
    </source>
</evidence>
<sequence length="131" mass="14714">MTRRRADRIPGISGYKGLLTVPCQISEIYHGRFLVDTGATLTVISQRFAHEMKLDIVPPIRQIQIASAHQVAQTPLVRLDSLQVGDKKVNHLEVLIIDLPVALRVDGLLGVNFLDKFRVTFEFDQATLVLR</sequence>
<dbReference type="Proteomes" id="UP001171945">
    <property type="component" value="Unassembled WGS sequence"/>
</dbReference>
<keyword evidence="1" id="KW-0378">Hydrolase</keyword>
<dbReference type="Gene3D" id="2.40.70.10">
    <property type="entry name" value="Acid Proteases"/>
    <property type="match status" value="1"/>
</dbReference>
<dbReference type="Pfam" id="PF13650">
    <property type="entry name" value="Asp_protease_2"/>
    <property type="match status" value="1"/>
</dbReference>
<dbReference type="GO" id="GO:0016787">
    <property type="term" value="F:hydrolase activity"/>
    <property type="evidence" value="ECO:0007669"/>
    <property type="project" value="UniProtKB-KW"/>
</dbReference>
<keyword evidence="2" id="KW-1185">Reference proteome</keyword>
<organism evidence="1 2">
    <name type="scientific">Candidatus Marithioploca araucensis</name>
    <dbReference type="NCBI Taxonomy" id="70273"/>
    <lineage>
        <taxon>Bacteria</taxon>
        <taxon>Pseudomonadati</taxon>
        <taxon>Pseudomonadota</taxon>
        <taxon>Gammaproteobacteria</taxon>
        <taxon>Thiotrichales</taxon>
        <taxon>Thiotrichaceae</taxon>
        <taxon>Candidatus Marithioploca</taxon>
    </lineage>
</organism>
<evidence type="ECO:0000313" key="2">
    <source>
        <dbReference type="Proteomes" id="UP001171945"/>
    </source>
</evidence>
<dbReference type="InterPro" id="IPR034122">
    <property type="entry name" value="Retropepsin-like_bacterial"/>
</dbReference>
<dbReference type="InterPro" id="IPR001969">
    <property type="entry name" value="Aspartic_peptidase_AS"/>
</dbReference>
<gene>
    <name evidence="1" type="ORF">QUF54_10120</name>
</gene>
<dbReference type="EMBL" id="JAUCGM010000813">
    <property type="protein sequence ID" value="MDM8563697.1"/>
    <property type="molecule type" value="Genomic_DNA"/>
</dbReference>
<accession>A0ABT7VVV3</accession>
<comment type="caution">
    <text evidence="1">The sequence shown here is derived from an EMBL/GenBank/DDBJ whole genome shotgun (WGS) entry which is preliminary data.</text>
</comment>
<dbReference type="InterPro" id="IPR021109">
    <property type="entry name" value="Peptidase_aspartic_dom_sf"/>
</dbReference>
<name>A0ABT7VVV3_9GAMM</name>
<dbReference type="CDD" id="cd05483">
    <property type="entry name" value="retropepsin_like_bacteria"/>
    <property type="match status" value="1"/>
</dbReference>
<dbReference type="EC" id="3.4.23.-" evidence="1"/>
<protein>
    <submittedName>
        <fullName evidence="1">Retropepsin-like aspartic protease</fullName>
        <ecNumber evidence="1">3.4.23.-</ecNumber>
    </submittedName>
</protein>
<dbReference type="SUPFAM" id="SSF50630">
    <property type="entry name" value="Acid proteases"/>
    <property type="match status" value="1"/>
</dbReference>
<proteinExistence type="predicted"/>
<reference evidence="1" key="1">
    <citation type="submission" date="2023-06" db="EMBL/GenBank/DDBJ databases">
        <title>Uncultivated large filamentous bacteria from sulfidic sediments reveal new species and different genomic features in energy metabolism and defense.</title>
        <authorList>
            <person name="Fonseca A."/>
        </authorList>
    </citation>
    <scope>NUCLEOTIDE SEQUENCE</scope>
    <source>
        <strain evidence="1">HSG4</strain>
    </source>
</reference>